<dbReference type="InterPro" id="IPR018076">
    <property type="entry name" value="T2SS_GspF_dom"/>
</dbReference>
<evidence type="ECO:0000256" key="5">
    <source>
        <dbReference type="ARBA" id="ARBA00023136"/>
    </source>
</evidence>
<comment type="caution">
    <text evidence="8">The sequence shown here is derived from an EMBL/GenBank/DDBJ whole genome shotgun (WGS) entry which is preliminary data.</text>
</comment>
<evidence type="ECO:0000256" key="6">
    <source>
        <dbReference type="SAM" id="Phobius"/>
    </source>
</evidence>
<keyword evidence="2" id="KW-1003">Cell membrane</keyword>
<keyword evidence="5 6" id="KW-0472">Membrane</keyword>
<comment type="subcellular location">
    <subcellularLocation>
        <location evidence="1">Cell membrane</location>
        <topology evidence="1">Multi-pass membrane protein</topology>
    </subcellularLocation>
</comment>
<protein>
    <submittedName>
        <fullName evidence="8">Type II secretion system F family protein</fullName>
    </submittedName>
</protein>
<dbReference type="EMBL" id="JBHSGF010000001">
    <property type="protein sequence ID" value="MFC4553716.1"/>
    <property type="molecule type" value="Genomic_DNA"/>
</dbReference>
<evidence type="ECO:0000313" key="8">
    <source>
        <dbReference type="EMBL" id="MFC4553716.1"/>
    </source>
</evidence>
<evidence type="ECO:0000256" key="3">
    <source>
        <dbReference type="ARBA" id="ARBA00022692"/>
    </source>
</evidence>
<evidence type="ECO:0000256" key="4">
    <source>
        <dbReference type="ARBA" id="ARBA00022989"/>
    </source>
</evidence>
<name>A0ABV9D5H2_9MICO</name>
<dbReference type="RefSeq" id="WP_122822955.1">
    <property type="nucleotide sequence ID" value="NZ_CP033325.1"/>
</dbReference>
<proteinExistence type="predicted"/>
<organism evidence="8 9">
    <name type="scientific">Georgenia faecalis</name>
    <dbReference type="NCBI Taxonomy" id="2483799"/>
    <lineage>
        <taxon>Bacteria</taxon>
        <taxon>Bacillati</taxon>
        <taxon>Actinomycetota</taxon>
        <taxon>Actinomycetes</taxon>
        <taxon>Micrococcales</taxon>
        <taxon>Bogoriellaceae</taxon>
        <taxon>Georgenia</taxon>
    </lineage>
</organism>
<dbReference type="Pfam" id="PF00482">
    <property type="entry name" value="T2SSF"/>
    <property type="match status" value="1"/>
</dbReference>
<accession>A0ABV9D5H2</accession>
<dbReference type="Proteomes" id="UP001595955">
    <property type="component" value="Unassembled WGS sequence"/>
</dbReference>
<evidence type="ECO:0000259" key="7">
    <source>
        <dbReference type="Pfam" id="PF00482"/>
    </source>
</evidence>
<evidence type="ECO:0000313" key="9">
    <source>
        <dbReference type="Proteomes" id="UP001595955"/>
    </source>
</evidence>
<feature type="transmembrane region" description="Helical" evidence="6">
    <location>
        <begin position="151"/>
        <end position="181"/>
    </location>
</feature>
<keyword evidence="9" id="KW-1185">Reference proteome</keyword>
<keyword evidence="4 6" id="KW-1133">Transmembrane helix</keyword>
<keyword evidence="3 6" id="KW-0812">Transmembrane</keyword>
<evidence type="ECO:0000256" key="2">
    <source>
        <dbReference type="ARBA" id="ARBA00022475"/>
    </source>
</evidence>
<feature type="domain" description="Type II secretion system protein GspF" evidence="7">
    <location>
        <begin position="46"/>
        <end position="166"/>
    </location>
</feature>
<sequence length="182" mass="18487">MNGLGALALLAVLAALPWGSVRRPVTPAPPRRRALVPSPVDAAVLLDLAGAAMAAGASVPAVLQALGRAVGEDDEVGRALRSAGVALVLGAPWPDAWHSSPPVAQHVGRALEPAWVDGAAPDTLVARAAEGIRARRHRQAREDAARLGVRLVLPLGLCFLPAFVLLGIVPVLLAAGGAILAP</sequence>
<gene>
    <name evidence="8" type="ORF">ACFO3F_00505</name>
</gene>
<reference evidence="9" key="1">
    <citation type="journal article" date="2019" name="Int. J. Syst. Evol. Microbiol.">
        <title>The Global Catalogue of Microorganisms (GCM) 10K type strain sequencing project: providing services to taxonomists for standard genome sequencing and annotation.</title>
        <authorList>
            <consortium name="The Broad Institute Genomics Platform"/>
            <consortium name="The Broad Institute Genome Sequencing Center for Infectious Disease"/>
            <person name="Wu L."/>
            <person name="Ma J."/>
        </authorList>
    </citation>
    <scope>NUCLEOTIDE SEQUENCE [LARGE SCALE GENOMIC DNA]</scope>
    <source>
        <strain evidence="9">JCM 3369</strain>
    </source>
</reference>
<evidence type="ECO:0000256" key="1">
    <source>
        <dbReference type="ARBA" id="ARBA00004651"/>
    </source>
</evidence>